<dbReference type="AlphaFoldDB" id="A0A4Y7KFW8"/>
<reference evidence="2 3" key="1">
    <citation type="journal article" date="2018" name="Science">
        <title>The opium poppy genome and morphinan production.</title>
        <authorList>
            <person name="Guo L."/>
            <person name="Winzer T."/>
            <person name="Yang X."/>
            <person name="Li Y."/>
            <person name="Ning Z."/>
            <person name="He Z."/>
            <person name="Teodor R."/>
            <person name="Lu Y."/>
            <person name="Bowser T.A."/>
            <person name="Graham I.A."/>
            <person name="Ye K."/>
        </authorList>
    </citation>
    <scope>NUCLEOTIDE SEQUENCE [LARGE SCALE GENOMIC DNA]</scope>
    <source>
        <strain evidence="3">cv. HN1</strain>
        <tissue evidence="2">Leaves</tissue>
    </source>
</reference>
<dbReference type="Proteomes" id="UP000316621">
    <property type="component" value="Chromosome 7"/>
</dbReference>
<sequence>MAKNSTSGGEGGEGNQAHPGTNTSEETKESTQSFQTADADEEIPGGGSESQSDNTVVKLLQDMLELIEAQIEDVISSGKPGLEELKLLRSLNRRVLEGFTSKFGFDSNKVVIPLEEILRMSLEYKIIKERLAVYEQKLENIGSGVQALRDESTARNILKQQFKLEA</sequence>
<keyword evidence="3" id="KW-1185">Reference proteome</keyword>
<name>A0A4Y7KFW8_PAPSO</name>
<feature type="compositionally biased region" description="Polar residues" evidence="1">
    <location>
        <begin position="18"/>
        <end position="36"/>
    </location>
</feature>
<dbReference type="Gramene" id="RZC72254">
    <property type="protein sequence ID" value="RZC72254"/>
    <property type="gene ID" value="C5167_035445"/>
</dbReference>
<accession>A0A4Y7KFW8</accession>
<proteinExistence type="predicted"/>
<evidence type="ECO:0000256" key="1">
    <source>
        <dbReference type="SAM" id="MobiDB-lite"/>
    </source>
</evidence>
<evidence type="ECO:0000313" key="3">
    <source>
        <dbReference type="Proteomes" id="UP000316621"/>
    </source>
</evidence>
<dbReference type="EMBL" id="CM010721">
    <property type="protein sequence ID" value="RZC72254.1"/>
    <property type="molecule type" value="Genomic_DNA"/>
</dbReference>
<feature type="region of interest" description="Disordered" evidence="1">
    <location>
        <begin position="1"/>
        <end position="53"/>
    </location>
</feature>
<gene>
    <name evidence="2" type="ORF">C5167_035445</name>
</gene>
<evidence type="ECO:0000313" key="2">
    <source>
        <dbReference type="EMBL" id="RZC72254.1"/>
    </source>
</evidence>
<organism evidence="2 3">
    <name type="scientific">Papaver somniferum</name>
    <name type="common">Opium poppy</name>
    <dbReference type="NCBI Taxonomy" id="3469"/>
    <lineage>
        <taxon>Eukaryota</taxon>
        <taxon>Viridiplantae</taxon>
        <taxon>Streptophyta</taxon>
        <taxon>Embryophyta</taxon>
        <taxon>Tracheophyta</taxon>
        <taxon>Spermatophyta</taxon>
        <taxon>Magnoliopsida</taxon>
        <taxon>Ranunculales</taxon>
        <taxon>Papaveraceae</taxon>
        <taxon>Papaveroideae</taxon>
        <taxon>Papaver</taxon>
    </lineage>
</organism>
<protein>
    <submittedName>
        <fullName evidence="2">Uncharacterized protein</fullName>
    </submittedName>
</protein>